<feature type="compositionally biased region" description="Polar residues" evidence="1">
    <location>
        <begin position="91"/>
        <end position="105"/>
    </location>
</feature>
<evidence type="ECO:0000256" key="1">
    <source>
        <dbReference type="SAM" id="MobiDB-lite"/>
    </source>
</evidence>
<organism evidence="2 3">
    <name type="scientific">Camellia sinensis</name>
    <name type="common">Tea plant</name>
    <name type="synonym">Thea sinensis</name>
    <dbReference type="NCBI Taxonomy" id="4442"/>
    <lineage>
        <taxon>Eukaryota</taxon>
        <taxon>Viridiplantae</taxon>
        <taxon>Streptophyta</taxon>
        <taxon>Embryophyta</taxon>
        <taxon>Tracheophyta</taxon>
        <taxon>Spermatophyta</taxon>
        <taxon>Magnoliopsida</taxon>
        <taxon>eudicotyledons</taxon>
        <taxon>Gunneridae</taxon>
        <taxon>Pentapetalae</taxon>
        <taxon>asterids</taxon>
        <taxon>Ericales</taxon>
        <taxon>Theaceae</taxon>
        <taxon>Camellia</taxon>
    </lineage>
</organism>
<name>A0A7J7I135_CAMSI</name>
<reference evidence="3" key="1">
    <citation type="journal article" date="2020" name="Nat. Commun.">
        <title>Genome assembly of wild tea tree DASZ reveals pedigree and selection history of tea varieties.</title>
        <authorList>
            <person name="Zhang W."/>
            <person name="Zhang Y."/>
            <person name="Qiu H."/>
            <person name="Guo Y."/>
            <person name="Wan H."/>
            <person name="Zhang X."/>
            <person name="Scossa F."/>
            <person name="Alseekh S."/>
            <person name="Zhang Q."/>
            <person name="Wang P."/>
            <person name="Xu L."/>
            <person name="Schmidt M.H."/>
            <person name="Jia X."/>
            <person name="Li D."/>
            <person name="Zhu A."/>
            <person name="Guo F."/>
            <person name="Chen W."/>
            <person name="Ni D."/>
            <person name="Usadel B."/>
            <person name="Fernie A.R."/>
            <person name="Wen W."/>
        </authorList>
    </citation>
    <scope>NUCLEOTIDE SEQUENCE [LARGE SCALE GENOMIC DNA]</scope>
    <source>
        <strain evidence="3">cv. G240</strain>
    </source>
</reference>
<protein>
    <recommendedName>
        <fullName evidence="4">AP2/ERF domain-containing protein</fullName>
    </recommendedName>
</protein>
<comment type="caution">
    <text evidence="2">The sequence shown here is derived from an EMBL/GenBank/DDBJ whole genome shotgun (WGS) entry which is preliminary data.</text>
</comment>
<evidence type="ECO:0000313" key="2">
    <source>
        <dbReference type="EMBL" id="KAF5958772.1"/>
    </source>
</evidence>
<accession>A0A7J7I135</accession>
<feature type="region of interest" description="Disordered" evidence="1">
    <location>
        <begin position="75"/>
        <end position="123"/>
    </location>
</feature>
<dbReference type="AlphaFoldDB" id="A0A7J7I135"/>
<dbReference type="Proteomes" id="UP000593564">
    <property type="component" value="Unassembled WGS sequence"/>
</dbReference>
<evidence type="ECO:0008006" key="4">
    <source>
        <dbReference type="Google" id="ProtNLM"/>
    </source>
</evidence>
<gene>
    <name evidence="2" type="ORF">HYC85_005997</name>
</gene>
<keyword evidence="3" id="KW-1185">Reference proteome</keyword>
<reference evidence="2 3" key="2">
    <citation type="submission" date="2020-07" db="EMBL/GenBank/DDBJ databases">
        <title>Genome assembly of wild tea tree DASZ reveals pedigree and selection history of tea varieties.</title>
        <authorList>
            <person name="Zhang W."/>
        </authorList>
    </citation>
    <scope>NUCLEOTIDE SEQUENCE [LARGE SCALE GENOMIC DNA]</scope>
    <source>
        <strain evidence="3">cv. G240</strain>
        <tissue evidence="2">Leaf</tissue>
    </source>
</reference>
<evidence type="ECO:0000313" key="3">
    <source>
        <dbReference type="Proteomes" id="UP000593564"/>
    </source>
</evidence>
<dbReference type="EMBL" id="JACBKZ010000002">
    <property type="protein sequence ID" value="KAF5958772.1"/>
    <property type="molecule type" value="Genomic_DNA"/>
</dbReference>
<proteinExistence type="predicted"/>
<sequence>MSKTLQRISIMLPWHSKVDWHNRGFMPKINMHQEPYRHGSGGYNETETMQLLNQTHIQLPSSLQKANDMHKYGQFAKGSGPPMQHHMFPPQLSSSNYQIQYPSSSNGGGRTAGDLSLSSGDQQWQLSPPQLFATAAASSGFPQQFSRPQNWLHKIGFHSLMRPS</sequence>